<name>A0ACB0KI22_TRIPR</name>
<evidence type="ECO:0000313" key="1">
    <source>
        <dbReference type="EMBL" id="CAJ2655127.1"/>
    </source>
</evidence>
<protein>
    <submittedName>
        <fullName evidence="1">Uncharacterized protein</fullName>
    </submittedName>
</protein>
<keyword evidence="2" id="KW-1185">Reference proteome</keyword>
<evidence type="ECO:0000313" key="2">
    <source>
        <dbReference type="Proteomes" id="UP001177021"/>
    </source>
</evidence>
<comment type="caution">
    <text evidence="1">The sequence shown here is derived from an EMBL/GenBank/DDBJ whole genome shotgun (WGS) entry which is preliminary data.</text>
</comment>
<organism evidence="1 2">
    <name type="scientific">Trifolium pratense</name>
    <name type="common">Red clover</name>
    <dbReference type="NCBI Taxonomy" id="57577"/>
    <lineage>
        <taxon>Eukaryota</taxon>
        <taxon>Viridiplantae</taxon>
        <taxon>Streptophyta</taxon>
        <taxon>Embryophyta</taxon>
        <taxon>Tracheophyta</taxon>
        <taxon>Spermatophyta</taxon>
        <taxon>Magnoliopsida</taxon>
        <taxon>eudicotyledons</taxon>
        <taxon>Gunneridae</taxon>
        <taxon>Pentapetalae</taxon>
        <taxon>rosids</taxon>
        <taxon>fabids</taxon>
        <taxon>Fabales</taxon>
        <taxon>Fabaceae</taxon>
        <taxon>Papilionoideae</taxon>
        <taxon>50 kb inversion clade</taxon>
        <taxon>NPAAA clade</taxon>
        <taxon>Hologalegina</taxon>
        <taxon>IRL clade</taxon>
        <taxon>Trifolieae</taxon>
        <taxon>Trifolium</taxon>
    </lineage>
</organism>
<dbReference type="Proteomes" id="UP001177021">
    <property type="component" value="Unassembled WGS sequence"/>
</dbReference>
<proteinExistence type="predicted"/>
<dbReference type="EMBL" id="CASHSV030000206">
    <property type="protein sequence ID" value="CAJ2655127.1"/>
    <property type="molecule type" value="Genomic_DNA"/>
</dbReference>
<accession>A0ACB0KI22</accession>
<reference evidence="1" key="1">
    <citation type="submission" date="2023-10" db="EMBL/GenBank/DDBJ databases">
        <authorList>
            <person name="Rodriguez Cubillos JULIANA M."/>
            <person name="De Vega J."/>
        </authorList>
    </citation>
    <scope>NUCLEOTIDE SEQUENCE</scope>
</reference>
<sequence>MGQCALGVCKLISSWNIKMGTTSSRNRLPKQQEDSIGLVSHQVEVDIPSIKQETYQESSLVKVDITVNTKVNVLTNAPDTKTTHIREETPTIQNSDYEVFFETLKVSNASQLLSLPRNLLSLRIKGCESLDVLPNDLFDGLTFLKELELIDCSSLISIPYPTSLTTLNIRNCRNFELLPSLESRKRLSSIHTLSIGNSCDSLTTLSLDFFPKLKDLSIRHCPNFLSLNVTGIYTGDLALKSLQVIDCLGFNSFPDEEFHTPNLNSIILYDCQNLYKFPDFVKSLASLLTLYVVRCPHIESFSNGGLPSSLTFLSIDNCDKLTSQKDWGLENLKSLTAFKIRGGCIGMKSFPEEKLLPKTITSLCITDLKSLTKLDDKGFQQLKALLKLEIYYCDVLQHLPEQGLPSTLVCLNIYGCPMLTPSLKPETGKYWRMVAHIESIIIDNQRVRE</sequence>
<gene>
    <name evidence="1" type="ORF">MILVUS5_LOCUS22127</name>
</gene>